<evidence type="ECO:0000313" key="6">
    <source>
        <dbReference type="Proteomes" id="UP001044222"/>
    </source>
</evidence>
<dbReference type="Proteomes" id="UP001044222">
    <property type="component" value="Unassembled WGS sequence"/>
</dbReference>
<dbReference type="AlphaFoldDB" id="A0A9D3MLU6"/>
<dbReference type="EMBL" id="JAFIRN010000004">
    <property type="protein sequence ID" value="KAG5849670.1"/>
    <property type="molecule type" value="Genomic_DNA"/>
</dbReference>
<evidence type="ECO:0000313" key="5">
    <source>
        <dbReference type="EMBL" id="KAG5849670.1"/>
    </source>
</evidence>
<dbReference type="SUPFAM" id="SSF52540">
    <property type="entry name" value="P-loop containing nucleoside triphosphate hydrolases"/>
    <property type="match status" value="1"/>
</dbReference>
<organism evidence="5 6">
    <name type="scientific">Anguilla anguilla</name>
    <name type="common">European freshwater eel</name>
    <name type="synonym">Muraena anguilla</name>
    <dbReference type="NCBI Taxonomy" id="7936"/>
    <lineage>
        <taxon>Eukaryota</taxon>
        <taxon>Metazoa</taxon>
        <taxon>Chordata</taxon>
        <taxon>Craniata</taxon>
        <taxon>Vertebrata</taxon>
        <taxon>Euteleostomi</taxon>
        <taxon>Actinopterygii</taxon>
        <taxon>Neopterygii</taxon>
        <taxon>Teleostei</taxon>
        <taxon>Anguilliformes</taxon>
        <taxon>Anguillidae</taxon>
        <taxon>Anguilla</taxon>
    </lineage>
</organism>
<reference evidence="5" key="1">
    <citation type="submission" date="2021-01" db="EMBL/GenBank/DDBJ databases">
        <title>A chromosome-scale assembly of European eel, Anguilla anguilla.</title>
        <authorList>
            <person name="Henkel C."/>
            <person name="Jong-Raadsen S.A."/>
            <person name="Dufour S."/>
            <person name="Weltzien F.-A."/>
            <person name="Palstra A.P."/>
            <person name="Pelster B."/>
            <person name="Spaink H.P."/>
            <person name="Van Den Thillart G.E."/>
            <person name="Jansen H."/>
            <person name="Zahm M."/>
            <person name="Klopp C."/>
            <person name="Cedric C."/>
            <person name="Louis A."/>
            <person name="Berthelot C."/>
            <person name="Parey E."/>
            <person name="Roest Crollius H."/>
            <person name="Montfort J."/>
            <person name="Robinson-Rechavi M."/>
            <person name="Bucao C."/>
            <person name="Bouchez O."/>
            <person name="Gislard M."/>
            <person name="Lluch J."/>
            <person name="Milhes M."/>
            <person name="Lampietro C."/>
            <person name="Lopez Roques C."/>
            <person name="Donnadieu C."/>
            <person name="Braasch I."/>
            <person name="Desvignes T."/>
            <person name="Postlethwait J."/>
            <person name="Bobe J."/>
            <person name="Guiguen Y."/>
            <person name="Dirks R."/>
        </authorList>
    </citation>
    <scope>NUCLEOTIDE SEQUENCE</scope>
    <source>
        <strain evidence="5">Tag_6206</strain>
        <tissue evidence="5">Liver</tissue>
    </source>
</reference>
<dbReference type="Pfam" id="PF04548">
    <property type="entry name" value="AIG1"/>
    <property type="match status" value="1"/>
</dbReference>
<comment type="similarity">
    <text evidence="1">Belongs to the TRAFAC class TrmE-Era-EngA-EngB-Septin-like GTPase superfamily. AIG1/Toc34/Toc159-like paraseptin GTPase family. IAN subfamily.</text>
</comment>
<evidence type="ECO:0000256" key="1">
    <source>
        <dbReference type="ARBA" id="ARBA00008535"/>
    </source>
</evidence>
<dbReference type="InterPro" id="IPR027417">
    <property type="entry name" value="P-loop_NTPase"/>
</dbReference>
<feature type="domain" description="AIG1-type G" evidence="4">
    <location>
        <begin position="8"/>
        <end position="206"/>
    </location>
</feature>
<keyword evidence="3" id="KW-0342">GTP-binding</keyword>
<dbReference type="PROSITE" id="PS51720">
    <property type="entry name" value="G_AIG1"/>
    <property type="match status" value="1"/>
</dbReference>
<accession>A0A9D3MLU6</accession>
<dbReference type="CDD" id="cd01852">
    <property type="entry name" value="AIG1"/>
    <property type="match status" value="1"/>
</dbReference>
<dbReference type="InterPro" id="IPR006703">
    <property type="entry name" value="G_AIG1"/>
</dbReference>
<dbReference type="PANTHER" id="PTHR10903:SF112">
    <property type="entry name" value="SI:CH211-113E8.5"/>
    <property type="match status" value="1"/>
</dbReference>
<evidence type="ECO:0000259" key="4">
    <source>
        <dbReference type="PROSITE" id="PS51720"/>
    </source>
</evidence>
<dbReference type="InterPro" id="IPR045058">
    <property type="entry name" value="GIMA/IAN/Toc"/>
</dbReference>
<protein>
    <recommendedName>
        <fullName evidence="4">AIG1-type G domain-containing protein</fullName>
    </recommendedName>
</protein>
<keyword evidence="2" id="KW-0547">Nucleotide-binding</keyword>
<name>A0A9D3MLU6_ANGAN</name>
<evidence type="ECO:0000256" key="3">
    <source>
        <dbReference type="ARBA" id="ARBA00023134"/>
    </source>
</evidence>
<feature type="non-terminal residue" evidence="5">
    <location>
        <position position="1"/>
    </location>
</feature>
<comment type="caution">
    <text evidence="5">The sequence shown here is derived from an EMBL/GenBank/DDBJ whole genome shotgun (WGS) entry which is preliminary data.</text>
</comment>
<dbReference type="PANTHER" id="PTHR10903">
    <property type="entry name" value="GTPASE, IMAP FAMILY MEMBER-RELATED"/>
    <property type="match status" value="1"/>
</dbReference>
<dbReference type="Gene3D" id="3.40.50.300">
    <property type="entry name" value="P-loop containing nucleotide triphosphate hydrolases"/>
    <property type="match status" value="1"/>
</dbReference>
<sequence>MSSGNKQPEELRIVLVGKTGVGKSAAANTILGAEEFESEASSSSVTAKCGKARAEVDGRGVSVIDTPGLFDTELTNDTIIEEITQCICLSSPGPHVFLVVIQIGRFTAEEQKTVEIIQETFGAEAAKYTMALFTHGDKLKKKTIEEFLSRNQKLAEFTDKCRGGYHVLNNEETDRSQVLELLKKIDRMVTINGGGCYTNKMYEMAE</sequence>
<evidence type="ECO:0000256" key="2">
    <source>
        <dbReference type="ARBA" id="ARBA00022741"/>
    </source>
</evidence>
<dbReference type="GO" id="GO:0005525">
    <property type="term" value="F:GTP binding"/>
    <property type="evidence" value="ECO:0007669"/>
    <property type="project" value="UniProtKB-KW"/>
</dbReference>
<proteinExistence type="inferred from homology"/>
<keyword evidence="6" id="KW-1185">Reference proteome</keyword>
<dbReference type="FunFam" id="3.40.50.300:FF:000366">
    <property type="entry name" value="GTPase, IMAP family member 2"/>
    <property type="match status" value="1"/>
</dbReference>
<gene>
    <name evidence="5" type="ORF">ANANG_G00074190</name>
</gene>